<evidence type="ECO:0000259" key="3">
    <source>
        <dbReference type="SMART" id="SM00385"/>
    </source>
</evidence>
<dbReference type="InterPro" id="IPR006671">
    <property type="entry name" value="Cyclin_N"/>
</dbReference>
<keyword evidence="1" id="KW-0195">Cyclin</keyword>
<comment type="similarity">
    <text evidence="1">Belongs to the cyclin family.</text>
</comment>
<dbReference type="PANTHER" id="PTHR10177">
    <property type="entry name" value="CYCLINS"/>
    <property type="match status" value="1"/>
</dbReference>
<evidence type="ECO:0000256" key="2">
    <source>
        <dbReference type="SAM" id="MobiDB-lite"/>
    </source>
</evidence>
<name>A0A8S4EBV4_PLUXY</name>
<dbReference type="EMBL" id="CAJHNJ030000014">
    <property type="protein sequence ID" value="CAG9112656.1"/>
    <property type="molecule type" value="Genomic_DNA"/>
</dbReference>
<accession>A0A8S4EBV4</accession>
<comment type="caution">
    <text evidence="4">The sequence shown here is derived from an EMBL/GenBank/DDBJ whole genome shotgun (WGS) entry which is preliminary data.</text>
</comment>
<dbReference type="Proteomes" id="UP000653454">
    <property type="component" value="Unassembled WGS sequence"/>
</dbReference>
<dbReference type="Pfam" id="PF00134">
    <property type="entry name" value="Cyclin_N"/>
    <property type="match status" value="1"/>
</dbReference>
<dbReference type="InterPro" id="IPR013763">
    <property type="entry name" value="Cyclin-like_dom"/>
</dbReference>
<evidence type="ECO:0000256" key="1">
    <source>
        <dbReference type="RuleBase" id="RU000383"/>
    </source>
</evidence>
<evidence type="ECO:0000313" key="5">
    <source>
        <dbReference type="Proteomes" id="UP000653454"/>
    </source>
</evidence>
<evidence type="ECO:0000313" key="4">
    <source>
        <dbReference type="EMBL" id="CAG9112656.1"/>
    </source>
</evidence>
<dbReference type="AlphaFoldDB" id="A0A8S4EBV4"/>
<dbReference type="InterPro" id="IPR036915">
    <property type="entry name" value="Cyclin-like_sf"/>
</dbReference>
<feature type="domain" description="Cyclin-like" evidence="3">
    <location>
        <begin position="232"/>
        <end position="326"/>
    </location>
</feature>
<protein>
    <submittedName>
        <fullName evidence="4">(diamondback moth) hypothetical protein</fullName>
    </submittedName>
</protein>
<sequence>MEYKENFNRSKGKTKIPLPLDPLPPVPKHLTLEHIQTMKAARAPLRTLNQPNHQNASPGPSKGKTQTPVRIEAKNVTVRNKRENLDWNYAVFNDNVLVDVSPVINISDDESKEAKKVVLKAPVRLLANEAAVKPATPVLKGPLELNRIRNIKRSLKRPHSRELQGLSPISKERKRVEDEAARRKLNYKDHLQNALKSPDQLSKKYAKYLASEYTDDMFLYLQCRERKPPLKLRLPRVTRACVINWLMKVNGPSGDPSVMQAAIWYIDQVISNFEITPDQLQLIGSACYWIAQKLHQPGAPASRLVKCANNAFHRHQLVYCERKILGLLRFPPQPIISQDFITYLSWVCEPEHPGEIELAATFLVMSSLLLNNYNCCECPSAMAAAAVWNAVLCLKKKELIARLETCHVFLRAKAKSSFKKLCSAQRVSVRTVSHPRFEYKVPYEQYSVAPTYLAQRIIAVARTLTIMDTVNTVPEFNL</sequence>
<keyword evidence="5" id="KW-1185">Reference proteome</keyword>
<reference evidence="4" key="1">
    <citation type="submission" date="2020-11" db="EMBL/GenBank/DDBJ databases">
        <authorList>
            <person name="Whiteford S."/>
        </authorList>
    </citation>
    <scope>NUCLEOTIDE SEQUENCE</scope>
</reference>
<dbReference type="InterPro" id="IPR039361">
    <property type="entry name" value="Cyclin"/>
</dbReference>
<organism evidence="4 5">
    <name type="scientific">Plutella xylostella</name>
    <name type="common">Diamondback moth</name>
    <name type="synonym">Plutella maculipennis</name>
    <dbReference type="NCBI Taxonomy" id="51655"/>
    <lineage>
        <taxon>Eukaryota</taxon>
        <taxon>Metazoa</taxon>
        <taxon>Ecdysozoa</taxon>
        <taxon>Arthropoda</taxon>
        <taxon>Hexapoda</taxon>
        <taxon>Insecta</taxon>
        <taxon>Pterygota</taxon>
        <taxon>Neoptera</taxon>
        <taxon>Endopterygota</taxon>
        <taxon>Lepidoptera</taxon>
        <taxon>Glossata</taxon>
        <taxon>Ditrysia</taxon>
        <taxon>Yponomeutoidea</taxon>
        <taxon>Plutellidae</taxon>
        <taxon>Plutella</taxon>
    </lineage>
</organism>
<dbReference type="Gene3D" id="1.10.472.10">
    <property type="entry name" value="Cyclin-like"/>
    <property type="match status" value="2"/>
</dbReference>
<dbReference type="SUPFAM" id="SSF47954">
    <property type="entry name" value="Cyclin-like"/>
    <property type="match status" value="1"/>
</dbReference>
<gene>
    <name evidence="4" type="ORF">PLXY2_LOCUS4953</name>
</gene>
<feature type="region of interest" description="Disordered" evidence="2">
    <location>
        <begin position="1"/>
        <end position="22"/>
    </location>
</feature>
<dbReference type="SMART" id="SM00385">
    <property type="entry name" value="CYCLIN"/>
    <property type="match status" value="1"/>
</dbReference>
<proteinExistence type="inferred from homology"/>